<evidence type="ECO:0000313" key="2">
    <source>
        <dbReference type="EMBL" id="MFC7190837.1"/>
    </source>
</evidence>
<dbReference type="EMBL" id="JBHTAX010000001">
    <property type="protein sequence ID" value="MFC7190837.1"/>
    <property type="molecule type" value="Genomic_DNA"/>
</dbReference>
<feature type="region of interest" description="Disordered" evidence="1">
    <location>
        <begin position="239"/>
        <end position="266"/>
    </location>
</feature>
<dbReference type="InterPro" id="IPR014988">
    <property type="entry name" value="Uncharacterised_YqcI/YcgG"/>
</dbReference>
<dbReference type="GeneID" id="76200499"/>
<sequence>MNEPAVHALMDQETVRHRVASEKLPEWGIAHYENFRETVLGDRNGAPFPCYFGIDTERNGTALYTFCASLTDKDALFALGETIIEYLDIYEEYSERAPLTAFFKPSTQTATEADYHEALWHILQFLHIHDPEPWPTDIPTDPDTPHWEFCFGGEPMFPTSRAPFYEERMSRYCSVGLEVTFQPRGVFHGVTADTDAGQTARTVIQDRLEAYDGVCPHANLGDWGIEGDREWHQYLLPEDSEQAPPKCPLRVTREHPKSSVSIGQGQ</sequence>
<gene>
    <name evidence="2" type="ORF">ACFQL7_14010</name>
</gene>
<comment type="caution">
    <text evidence="2">The sequence shown here is derived from an EMBL/GenBank/DDBJ whole genome shotgun (WGS) entry which is preliminary data.</text>
</comment>
<dbReference type="PANTHER" id="PTHR40045:SF1">
    <property type="entry name" value="YQCI_YCGG FAMILY PROTEIN"/>
    <property type="match status" value="1"/>
</dbReference>
<protein>
    <submittedName>
        <fullName evidence="2">YqcI/YcgG family protein</fullName>
    </submittedName>
</protein>
<dbReference type="Proteomes" id="UP001596417">
    <property type="component" value="Unassembled WGS sequence"/>
</dbReference>
<keyword evidence="3" id="KW-1185">Reference proteome</keyword>
<evidence type="ECO:0000313" key="3">
    <source>
        <dbReference type="Proteomes" id="UP001596417"/>
    </source>
</evidence>
<evidence type="ECO:0000256" key="1">
    <source>
        <dbReference type="SAM" id="MobiDB-lite"/>
    </source>
</evidence>
<organism evidence="2 3">
    <name type="scientific">Halocatena marina</name>
    <dbReference type="NCBI Taxonomy" id="2934937"/>
    <lineage>
        <taxon>Archaea</taxon>
        <taxon>Methanobacteriati</taxon>
        <taxon>Methanobacteriota</taxon>
        <taxon>Stenosarchaea group</taxon>
        <taxon>Halobacteria</taxon>
        <taxon>Halobacteriales</taxon>
        <taxon>Natronomonadaceae</taxon>
        <taxon>Halocatena</taxon>
    </lineage>
</organism>
<dbReference type="RefSeq" id="WP_264555912.1">
    <property type="nucleotide sequence ID" value="NZ_CP109979.1"/>
</dbReference>
<dbReference type="AlphaFoldDB" id="A0ABD5YPL4"/>
<accession>A0ABD5YPL4</accession>
<dbReference type="PANTHER" id="PTHR40045">
    <property type="entry name" value="YCGG FAMILY PROTEIN"/>
    <property type="match status" value="1"/>
</dbReference>
<reference evidence="2 3" key="1">
    <citation type="journal article" date="2019" name="Int. J. Syst. Evol. Microbiol.">
        <title>The Global Catalogue of Microorganisms (GCM) 10K type strain sequencing project: providing services to taxonomists for standard genome sequencing and annotation.</title>
        <authorList>
            <consortium name="The Broad Institute Genomics Platform"/>
            <consortium name="The Broad Institute Genome Sequencing Center for Infectious Disease"/>
            <person name="Wu L."/>
            <person name="Ma J."/>
        </authorList>
    </citation>
    <scope>NUCLEOTIDE SEQUENCE [LARGE SCALE GENOMIC DNA]</scope>
    <source>
        <strain evidence="2 3">RDMS1</strain>
    </source>
</reference>
<dbReference type="Pfam" id="PF08892">
    <property type="entry name" value="YqcI_YcgG"/>
    <property type="match status" value="1"/>
</dbReference>
<proteinExistence type="predicted"/>
<name>A0ABD5YPL4_9EURY</name>